<dbReference type="GO" id="GO:0036498">
    <property type="term" value="P:IRE1-mediated unfolded protein response"/>
    <property type="evidence" value="ECO:0007669"/>
    <property type="project" value="TreeGrafter"/>
</dbReference>
<feature type="transmembrane region" description="Helical" evidence="17">
    <location>
        <begin position="511"/>
        <end position="531"/>
    </location>
</feature>
<dbReference type="SMART" id="SM00580">
    <property type="entry name" value="PUG"/>
    <property type="match status" value="1"/>
</dbReference>
<feature type="domain" description="KEN" evidence="19">
    <location>
        <begin position="976"/>
        <end position="1107"/>
    </location>
</feature>
<dbReference type="OrthoDB" id="63989at2759"/>
<dbReference type="SUPFAM" id="SSF56112">
    <property type="entry name" value="Protein kinase-like (PK-like)"/>
    <property type="match status" value="1"/>
</dbReference>
<feature type="compositionally biased region" description="Basic residues" evidence="16">
    <location>
        <begin position="565"/>
        <end position="575"/>
    </location>
</feature>
<dbReference type="VEuPathDB" id="AmoebaDB:ACA1_260950"/>
<dbReference type="PROSITE" id="PS51392">
    <property type="entry name" value="KEN"/>
    <property type="match status" value="1"/>
</dbReference>
<evidence type="ECO:0000313" key="20">
    <source>
        <dbReference type="EMBL" id="ELR11688.1"/>
    </source>
</evidence>
<sequence>MKKRWKGGGGCSCTAWINYESPPAFGAILLLLLFALPLCTLATASVVGKDHKTTSDAKLKPGQLALTSTAAVLTPTNAIVGTKEGERQVYVVATADGRVYGVEGSTGEQLWSFHSGRSLFSGSSSQVAGGASGRSEDPLLIPGRDGSLYAYITSTGMLKKLPSSIKDMVNNSPFLAADGTLFVGSKDSQIFTLELDTGSLASVHSTKGLSTQLVPADPDDDEKNANQLFVMRTDYTVRAINHKSGEERWNVTVSEFTSDSLEDPNITLMASLNPNGVHAVDMNNGLRLWNMKFPSPVVSVYQVAYDALVRRAFLRTLRTPFVISHKHSLHSVSSPDEDADGVFIVEHEGSLIAFPDPQVIYPQDRMLSSADHHHQQQSVYSLPAPDDVTQQGHSQLVTPFVDTRYQCDHHRIFDDDDDESDDVDEYRTNNSIVFDNGRVCLVKGLHFIEKTAAGGHRADQPFGRRRAGNDQDKSTAVIAATAAPRPNDDDTDTALVERVARMLDALGIGRASVISSVLTMASMGLVFFIYASARRIRQPTAAASLEVRGGSSSRVAPKLSGGNSRRARRKARKNSQSRNDDDDENEEGDDGEKYESGGGGDGGGDEASEGEESGRRSNEDSDEGGNDDHNNAKKKRRKRGLSTTAAKSRSTPVIPSERLNPLGEDGTLRVGQLEIHMSKVLGHGSSGTVVYEGMLHGRKVAVKRMLADFYQLAYREISLLLVADEHNNVVSYYAKEEDDQFIYLALSQCVTTLGGFIEDKTRRARPSRPKTSPIAERILPPVTSETKKMVLQMVEGLAHLHSLDIVHRDLKPHNVLLDRNNCIKISDMGLAKKLDKDQSSFTASGGSKGTLGWQAPEILAAADEAEERREEAEETDTAAEEAIRKRVRVTKKVDIFSMGTSPAPTIVVMFVVVVVFIFVVDVGCLVYYVLTGGLHPFGPSYEREFNIRKSQPTLHPSLSPEARDLVFAMIECNPTKRKKLLFLKDASDRLEIEKPTAQIVVEFEDHAHYRILQRKDWMRVLDRKLIDDLGRYRKYSGMLVRDLLRVIRNKSHHHRDLAPEVRAALGELPGPFLGYFTSRFPNLLIVTYKHLKKYCPDEEAFKQYFARDAEH</sequence>
<feature type="compositionally biased region" description="Polar residues" evidence="16">
    <location>
        <begin position="641"/>
        <end position="653"/>
    </location>
</feature>
<keyword evidence="10 17" id="KW-1133">Transmembrane helix</keyword>
<keyword evidence="6" id="KW-0732">Signal</keyword>
<dbReference type="GO" id="GO:1990604">
    <property type="term" value="C:IRE1-TRAF2-ASK1 complex"/>
    <property type="evidence" value="ECO:0007669"/>
    <property type="project" value="TreeGrafter"/>
</dbReference>
<comment type="catalytic activity">
    <reaction evidence="13">
        <text>L-threonyl-[protein] + ATP = O-phospho-L-threonyl-[protein] + ADP + H(+)</text>
        <dbReference type="Rhea" id="RHEA:46608"/>
        <dbReference type="Rhea" id="RHEA-COMP:11060"/>
        <dbReference type="Rhea" id="RHEA-COMP:11605"/>
        <dbReference type="ChEBI" id="CHEBI:15378"/>
        <dbReference type="ChEBI" id="CHEBI:30013"/>
        <dbReference type="ChEBI" id="CHEBI:30616"/>
        <dbReference type="ChEBI" id="CHEBI:61977"/>
        <dbReference type="ChEBI" id="CHEBI:456216"/>
        <dbReference type="EC" id="2.7.11.1"/>
    </reaction>
</comment>
<feature type="coiled-coil region" evidence="15">
    <location>
        <begin position="855"/>
        <end position="885"/>
    </location>
</feature>
<dbReference type="Gene3D" id="3.30.200.20">
    <property type="entry name" value="Phosphorylase Kinase, domain 1"/>
    <property type="match status" value="1"/>
</dbReference>
<dbReference type="CDD" id="cd10422">
    <property type="entry name" value="RNase_Ire1"/>
    <property type="match status" value="1"/>
</dbReference>
<dbReference type="Gene3D" id="2.130.10.10">
    <property type="entry name" value="YVTN repeat-like/Quinoprotein amine dehydrogenase"/>
    <property type="match status" value="1"/>
</dbReference>
<evidence type="ECO:0000256" key="1">
    <source>
        <dbReference type="ARBA" id="ARBA00004479"/>
    </source>
</evidence>
<dbReference type="Proteomes" id="UP000011083">
    <property type="component" value="Unassembled WGS sequence"/>
</dbReference>
<dbReference type="InterPro" id="IPR008271">
    <property type="entry name" value="Ser/Thr_kinase_AS"/>
</dbReference>
<dbReference type="FunFam" id="3.30.200.20:FF:000077">
    <property type="entry name" value="Putative Serine/threonine-protein kinase/endoribonuclease IRE1"/>
    <property type="match status" value="1"/>
</dbReference>
<feature type="domain" description="Protein kinase" evidence="18">
    <location>
        <begin position="675"/>
        <end position="990"/>
    </location>
</feature>
<keyword evidence="11 15" id="KW-0175">Coiled coil</keyword>
<keyword evidence="5 17" id="KW-0812">Transmembrane</keyword>
<evidence type="ECO:0000259" key="19">
    <source>
        <dbReference type="PROSITE" id="PS51392"/>
    </source>
</evidence>
<dbReference type="PROSITE" id="PS50011">
    <property type="entry name" value="PROTEIN_KINASE_DOM"/>
    <property type="match status" value="1"/>
</dbReference>
<dbReference type="EMBL" id="KB008148">
    <property type="protein sequence ID" value="ELR11688.1"/>
    <property type="molecule type" value="Genomic_DNA"/>
</dbReference>
<evidence type="ECO:0000256" key="17">
    <source>
        <dbReference type="SAM" id="Phobius"/>
    </source>
</evidence>
<dbReference type="KEGG" id="acan:ACA1_260950"/>
<evidence type="ECO:0000256" key="13">
    <source>
        <dbReference type="ARBA" id="ARBA00047899"/>
    </source>
</evidence>
<evidence type="ECO:0000256" key="14">
    <source>
        <dbReference type="ARBA" id="ARBA00048679"/>
    </source>
</evidence>
<keyword evidence="7" id="KW-0547">Nucleotide-binding</keyword>
<dbReference type="SMART" id="SM00564">
    <property type="entry name" value="PQQ"/>
    <property type="match status" value="4"/>
</dbReference>
<evidence type="ECO:0000256" key="11">
    <source>
        <dbReference type="ARBA" id="ARBA00023054"/>
    </source>
</evidence>
<comment type="catalytic activity">
    <reaction evidence="14">
        <text>L-seryl-[protein] + ATP = O-phospho-L-seryl-[protein] + ADP + H(+)</text>
        <dbReference type="Rhea" id="RHEA:17989"/>
        <dbReference type="Rhea" id="RHEA-COMP:9863"/>
        <dbReference type="Rhea" id="RHEA-COMP:11604"/>
        <dbReference type="ChEBI" id="CHEBI:15378"/>
        <dbReference type="ChEBI" id="CHEBI:29999"/>
        <dbReference type="ChEBI" id="CHEBI:30616"/>
        <dbReference type="ChEBI" id="CHEBI:83421"/>
        <dbReference type="ChEBI" id="CHEBI:456216"/>
        <dbReference type="EC" id="2.7.11.1"/>
    </reaction>
</comment>
<dbReference type="InterPro" id="IPR010513">
    <property type="entry name" value="KEN_dom"/>
</dbReference>
<evidence type="ECO:0000256" key="12">
    <source>
        <dbReference type="ARBA" id="ARBA00023136"/>
    </source>
</evidence>
<dbReference type="GeneID" id="14911952"/>
<evidence type="ECO:0000256" key="5">
    <source>
        <dbReference type="ARBA" id="ARBA00022692"/>
    </source>
</evidence>
<dbReference type="Gene3D" id="1.20.1440.180">
    <property type="entry name" value="KEN domain"/>
    <property type="match status" value="1"/>
</dbReference>
<dbReference type="SMART" id="SM00220">
    <property type="entry name" value="S_TKc"/>
    <property type="match status" value="1"/>
</dbReference>
<evidence type="ECO:0000259" key="18">
    <source>
        <dbReference type="PROSITE" id="PS50011"/>
    </source>
</evidence>
<feature type="compositionally biased region" description="Acidic residues" evidence="16">
    <location>
        <begin position="580"/>
        <end position="592"/>
    </location>
</feature>
<dbReference type="InterPro" id="IPR002372">
    <property type="entry name" value="PQQ_rpt_dom"/>
</dbReference>
<evidence type="ECO:0000256" key="9">
    <source>
        <dbReference type="ARBA" id="ARBA00022840"/>
    </source>
</evidence>
<dbReference type="GO" id="GO:0004521">
    <property type="term" value="F:RNA endonuclease activity"/>
    <property type="evidence" value="ECO:0007669"/>
    <property type="project" value="InterPro"/>
</dbReference>
<dbReference type="InterPro" id="IPR015943">
    <property type="entry name" value="WD40/YVTN_repeat-like_dom_sf"/>
</dbReference>
<keyword evidence="21" id="KW-1185">Reference proteome</keyword>
<feature type="transmembrane region" description="Helical" evidence="17">
    <location>
        <begin position="906"/>
        <end position="930"/>
    </location>
</feature>
<protein>
    <recommendedName>
        <fullName evidence="2">non-specific serine/threonine protein kinase</fullName>
        <ecNumber evidence="2">2.7.11.1</ecNumber>
    </recommendedName>
</protein>
<dbReference type="InterPro" id="IPR011047">
    <property type="entry name" value="Quinoprotein_ADH-like_sf"/>
</dbReference>
<dbReference type="Gene3D" id="2.40.10.480">
    <property type="match status" value="1"/>
</dbReference>
<reference evidence="20 21" key="1">
    <citation type="journal article" date="2013" name="Genome Biol.">
        <title>Genome of Acanthamoeba castellanii highlights extensive lateral gene transfer and early evolution of tyrosine kinase signaling.</title>
        <authorList>
            <person name="Clarke M."/>
            <person name="Lohan A.J."/>
            <person name="Liu B."/>
            <person name="Lagkouvardos I."/>
            <person name="Roy S."/>
            <person name="Zafar N."/>
            <person name="Bertelli C."/>
            <person name="Schilde C."/>
            <person name="Kianianmomeni A."/>
            <person name="Burglin T.R."/>
            <person name="Frech C."/>
            <person name="Turcotte B."/>
            <person name="Kopec K.O."/>
            <person name="Synnott J.M."/>
            <person name="Choo C."/>
            <person name="Paponov I."/>
            <person name="Finkler A."/>
            <person name="Soon Heng Tan C."/>
            <person name="Hutchins A.P."/>
            <person name="Weinmeier T."/>
            <person name="Rattei T."/>
            <person name="Chu J.S."/>
            <person name="Gimenez G."/>
            <person name="Irimia M."/>
            <person name="Rigden D.J."/>
            <person name="Fitzpatrick D.A."/>
            <person name="Lorenzo-Morales J."/>
            <person name="Bateman A."/>
            <person name="Chiu C.H."/>
            <person name="Tang P."/>
            <person name="Hegemann P."/>
            <person name="Fromm H."/>
            <person name="Raoult D."/>
            <person name="Greub G."/>
            <person name="Miranda-Saavedra D."/>
            <person name="Chen N."/>
            <person name="Nash P."/>
            <person name="Ginger M.L."/>
            <person name="Horn M."/>
            <person name="Schaap P."/>
            <person name="Caler L."/>
            <person name="Loftus B."/>
        </authorList>
    </citation>
    <scope>NUCLEOTIDE SEQUENCE [LARGE SCALE GENOMIC DNA]</scope>
    <source>
        <strain evidence="20 21">Neff</strain>
    </source>
</reference>
<evidence type="ECO:0000256" key="4">
    <source>
        <dbReference type="ARBA" id="ARBA00022679"/>
    </source>
</evidence>
<dbReference type="Pfam" id="PF13360">
    <property type="entry name" value="PQQ_2"/>
    <property type="match status" value="1"/>
</dbReference>
<dbReference type="STRING" id="1257118.L8GG37"/>
<dbReference type="RefSeq" id="XP_004333701.1">
    <property type="nucleotide sequence ID" value="XM_004333653.1"/>
</dbReference>
<dbReference type="InterPro" id="IPR000719">
    <property type="entry name" value="Prot_kinase_dom"/>
</dbReference>
<accession>L8GG37</accession>
<evidence type="ECO:0000256" key="15">
    <source>
        <dbReference type="SAM" id="Coils"/>
    </source>
</evidence>
<name>L8GG37_ACACF</name>
<dbReference type="Pfam" id="PF00069">
    <property type="entry name" value="Pkinase"/>
    <property type="match status" value="1"/>
</dbReference>
<dbReference type="AlphaFoldDB" id="L8GG37"/>
<keyword evidence="9" id="KW-0067">ATP-binding</keyword>
<organism evidence="20 21">
    <name type="scientific">Acanthamoeba castellanii (strain ATCC 30010 / Neff)</name>
    <dbReference type="NCBI Taxonomy" id="1257118"/>
    <lineage>
        <taxon>Eukaryota</taxon>
        <taxon>Amoebozoa</taxon>
        <taxon>Discosea</taxon>
        <taxon>Longamoebia</taxon>
        <taxon>Centramoebida</taxon>
        <taxon>Acanthamoebidae</taxon>
        <taxon>Acanthamoeba</taxon>
    </lineage>
</organism>
<evidence type="ECO:0000256" key="8">
    <source>
        <dbReference type="ARBA" id="ARBA00022777"/>
    </source>
</evidence>
<keyword evidence="12 17" id="KW-0472">Membrane</keyword>
<dbReference type="GO" id="GO:0004674">
    <property type="term" value="F:protein serine/threonine kinase activity"/>
    <property type="evidence" value="ECO:0007669"/>
    <property type="project" value="UniProtKB-KW"/>
</dbReference>
<dbReference type="InterPro" id="IPR018391">
    <property type="entry name" value="PQQ_b-propeller_rpt"/>
</dbReference>
<evidence type="ECO:0000256" key="16">
    <source>
        <dbReference type="SAM" id="MobiDB-lite"/>
    </source>
</evidence>
<evidence type="ECO:0000256" key="2">
    <source>
        <dbReference type="ARBA" id="ARBA00012513"/>
    </source>
</evidence>
<dbReference type="GO" id="GO:0005524">
    <property type="term" value="F:ATP binding"/>
    <property type="evidence" value="ECO:0007669"/>
    <property type="project" value="UniProtKB-KW"/>
</dbReference>
<evidence type="ECO:0000256" key="7">
    <source>
        <dbReference type="ARBA" id="ARBA00022741"/>
    </source>
</evidence>
<evidence type="ECO:0000256" key="3">
    <source>
        <dbReference type="ARBA" id="ARBA00022527"/>
    </source>
</evidence>
<evidence type="ECO:0000313" key="21">
    <source>
        <dbReference type="Proteomes" id="UP000011083"/>
    </source>
</evidence>
<evidence type="ECO:0000256" key="6">
    <source>
        <dbReference type="ARBA" id="ARBA00022729"/>
    </source>
</evidence>
<dbReference type="GO" id="GO:0051082">
    <property type="term" value="F:unfolded protein binding"/>
    <property type="evidence" value="ECO:0007669"/>
    <property type="project" value="TreeGrafter"/>
</dbReference>
<keyword evidence="4" id="KW-0808">Transferase</keyword>
<dbReference type="Gene3D" id="1.10.510.10">
    <property type="entry name" value="Transferase(Phosphotransferase) domain 1"/>
    <property type="match status" value="1"/>
</dbReference>
<dbReference type="PROSITE" id="PS00108">
    <property type="entry name" value="PROTEIN_KINASE_ST"/>
    <property type="match status" value="1"/>
</dbReference>
<dbReference type="Pfam" id="PF06479">
    <property type="entry name" value="Ribonuc_2-5A"/>
    <property type="match status" value="1"/>
</dbReference>
<keyword evidence="3" id="KW-0723">Serine/threonine-protein kinase</keyword>
<dbReference type="PANTHER" id="PTHR13954:SF6">
    <property type="entry name" value="NON-SPECIFIC SERINE_THREONINE PROTEIN KINASE"/>
    <property type="match status" value="1"/>
</dbReference>
<gene>
    <name evidence="20" type="ORF">ACA1_260950</name>
</gene>
<comment type="subcellular location">
    <subcellularLocation>
        <location evidence="1">Membrane</location>
        <topology evidence="1">Single-pass type I membrane protein</topology>
    </subcellularLocation>
</comment>
<dbReference type="InterPro" id="IPR011009">
    <property type="entry name" value="Kinase-like_dom_sf"/>
</dbReference>
<proteinExistence type="predicted"/>
<evidence type="ECO:0000256" key="10">
    <source>
        <dbReference type="ARBA" id="ARBA00022989"/>
    </source>
</evidence>
<dbReference type="InterPro" id="IPR038357">
    <property type="entry name" value="KEN_sf"/>
</dbReference>
<dbReference type="EC" id="2.7.11.1" evidence="2"/>
<dbReference type="GO" id="GO:0006397">
    <property type="term" value="P:mRNA processing"/>
    <property type="evidence" value="ECO:0007669"/>
    <property type="project" value="InterPro"/>
</dbReference>
<keyword evidence="8" id="KW-0418">Kinase</keyword>
<dbReference type="PANTHER" id="PTHR13954">
    <property type="entry name" value="IRE1-RELATED"/>
    <property type="match status" value="1"/>
</dbReference>
<dbReference type="SUPFAM" id="SSF50998">
    <property type="entry name" value="Quinoprotein alcohol dehydrogenase-like"/>
    <property type="match status" value="1"/>
</dbReference>
<dbReference type="InterPro" id="IPR045133">
    <property type="entry name" value="IRE1/2-like"/>
</dbReference>
<feature type="region of interest" description="Disordered" evidence="16">
    <location>
        <begin position="544"/>
        <end position="665"/>
    </location>
</feature>
<dbReference type="OMA" id="NYWVERF"/>